<comment type="caution">
    <text evidence="6">The sequence shown here is derived from an EMBL/GenBank/DDBJ whole genome shotgun (WGS) entry which is preliminary data.</text>
</comment>
<dbReference type="InterPro" id="IPR036291">
    <property type="entry name" value="NAD(P)-bd_dom_sf"/>
</dbReference>
<evidence type="ECO:0000256" key="2">
    <source>
        <dbReference type="ARBA" id="ARBA00023027"/>
    </source>
</evidence>
<dbReference type="SUPFAM" id="SSF51735">
    <property type="entry name" value="NAD(P)-binding Rossmann-fold domains"/>
    <property type="match status" value="1"/>
</dbReference>
<sequence length="499" mass="55188">MPSAISEHMNGTHVVPPILRGTVKHDPDFNVRNIMITGGAGFIGSWVVRHLTLTYPQAYHIICYDKLDYCATLNNTKCLDNAHNFSFVFGDITDQAAVLRCIKEYQVDTIMHFAAQSHVDLSFGNSFAFTENNVFGTHKLLEAAVKCNVKKFIHVSTDEVNGENETEEAFTEESLLKPTNPYAASKAAAEMFVNAYSRSYKLPCIIVRSNNVYGPHQYPEKIIPKFSCLLDRGLPLPLHGQGTARRSFLYASDAADAFDTILHKGVPGEVYVVESQDEVGNLDLAHRMLNIFNIAEADHSTWINHVVDRPFNDQRYKMHATKLPALGWQQKVRFEQGLADTVAWYRRWGRHWWKGTDALFKTSLAHPEVGGEGIPGSGMPRTPLIEVQQDRLFAANAAAGTAHVPAPNGKENGGKDIFQDNTESAPQSGFLAPPTPAIMNSIAAETAINLAPAAPELAKRNTRKRARESEEDEGKENQDVSSKRQMLGEDLAAGGDTVR</sequence>
<dbReference type="VEuPathDB" id="FungiDB:AB675_8163"/>
<accession>A0A0N0NN74</accession>
<feature type="domain" description="NAD(P)-binding" evidence="5">
    <location>
        <begin position="35"/>
        <end position="341"/>
    </location>
</feature>
<evidence type="ECO:0000256" key="1">
    <source>
        <dbReference type="ARBA" id="ARBA00001911"/>
    </source>
</evidence>
<feature type="region of interest" description="Disordered" evidence="4">
    <location>
        <begin position="401"/>
        <end position="434"/>
    </location>
</feature>
<feature type="region of interest" description="Disordered" evidence="4">
    <location>
        <begin position="453"/>
        <end position="499"/>
    </location>
</feature>
<organism evidence="6 7">
    <name type="scientific">Cyphellophora attinorum</name>
    <dbReference type="NCBI Taxonomy" id="1664694"/>
    <lineage>
        <taxon>Eukaryota</taxon>
        <taxon>Fungi</taxon>
        <taxon>Dikarya</taxon>
        <taxon>Ascomycota</taxon>
        <taxon>Pezizomycotina</taxon>
        <taxon>Eurotiomycetes</taxon>
        <taxon>Chaetothyriomycetidae</taxon>
        <taxon>Chaetothyriales</taxon>
        <taxon>Cyphellophoraceae</taxon>
        <taxon>Cyphellophora</taxon>
    </lineage>
</organism>
<dbReference type="RefSeq" id="XP_018001151.1">
    <property type="nucleotide sequence ID" value="XM_018148589.1"/>
</dbReference>
<dbReference type="Gene3D" id="3.40.50.720">
    <property type="entry name" value="NAD(P)-binding Rossmann-like Domain"/>
    <property type="match status" value="1"/>
</dbReference>
<evidence type="ECO:0000256" key="3">
    <source>
        <dbReference type="ARBA" id="ARBA00023239"/>
    </source>
</evidence>
<evidence type="ECO:0000259" key="5">
    <source>
        <dbReference type="Pfam" id="PF16363"/>
    </source>
</evidence>
<dbReference type="CDD" id="cd05246">
    <property type="entry name" value="dTDP_GD_SDR_e"/>
    <property type="match status" value="1"/>
</dbReference>
<gene>
    <name evidence="6" type="ORF">AB675_8163</name>
</gene>
<keyword evidence="3" id="KW-0456">Lyase</keyword>
<dbReference type="FunFam" id="3.40.50.720:FF:000304">
    <property type="entry name" value="UDP-glucose 4,6-dehydratase"/>
    <property type="match status" value="1"/>
</dbReference>
<keyword evidence="7" id="KW-1185">Reference proteome</keyword>
<dbReference type="PANTHER" id="PTHR43000">
    <property type="entry name" value="DTDP-D-GLUCOSE 4,6-DEHYDRATASE-RELATED"/>
    <property type="match status" value="1"/>
</dbReference>
<dbReference type="Proteomes" id="UP000038010">
    <property type="component" value="Unassembled WGS sequence"/>
</dbReference>
<evidence type="ECO:0000313" key="6">
    <source>
        <dbReference type="EMBL" id="KPI41188.1"/>
    </source>
</evidence>
<dbReference type="STRING" id="1664694.A0A0N0NN74"/>
<evidence type="ECO:0000313" key="7">
    <source>
        <dbReference type="Proteomes" id="UP000038010"/>
    </source>
</evidence>
<dbReference type="AlphaFoldDB" id="A0A0N0NN74"/>
<protein>
    <submittedName>
        <fullName evidence="6">dTDP-D-glucose 4,6-dehydratase</fullName>
    </submittedName>
</protein>
<keyword evidence="2" id="KW-0520">NAD</keyword>
<dbReference type="InterPro" id="IPR005888">
    <property type="entry name" value="dTDP_Gluc_deHydtase"/>
</dbReference>
<dbReference type="GO" id="GO:0008460">
    <property type="term" value="F:dTDP-glucose 4,6-dehydratase activity"/>
    <property type="evidence" value="ECO:0007669"/>
    <property type="project" value="InterPro"/>
</dbReference>
<dbReference type="Gene3D" id="3.90.25.10">
    <property type="entry name" value="UDP-galactose 4-epimerase, domain 1"/>
    <property type="match status" value="1"/>
</dbReference>
<dbReference type="Pfam" id="PF16363">
    <property type="entry name" value="GDP_Man_Dehyd"/>
    <property type="match status" value="1"/>
</dbReference>
<proteinExistence type="predicted"/>
<dbReference type="OrthoDB" id="4158587at2759"/>
<comment type="cofactor">
    <cofactor evidence="1">
        <name>NAD(+)</name>
        <dbReference type="ChEBI" id="CHEBI:57540"/>
    </cofactor>
</comment>
<name>A0A0N0NN74_9EURO</name>
<dbReference type="GeneID" id="28740468"/>
<dbReference type="EMBL" id="LFJN01000010">
    <property type="protein sequence ID" value="KPI41188.1"/>
    <property type="molecule type" value="Genomic_DNA"/>
</dbReference>
<evidence type="ECO:0000256" key="4">
    <source>
        <dbReference type="SAM" id="MobiDB-lite"/>
    </source>
</evidence>
<dbReference type="InterPro" id="IPR016040">
    <property type="entry name" value="NAD(P)-bd_dom"/>
</dbReference>
<dbReference type="GO" id="GO:0009225">
    <property type="term" value="P:nucleotide-sugar metabolic process"/>
    <property type="evidence" value="ECO:0007669"/>
    <property type="project" value="InterPro"/>
</dbReference>
<reference evidence="6 7" key="1">
    <citation type="submission" date="2015-06" db="EMBL/GenBank/DDBJ databases">
        <title>Draft genome of the ant-associated black yeast Phialophora attae CBS 131958.</title>
        <authorList>
            <person name="Moreno L.F."/>
            <person name="Stielow B.J."/>
            <person name="de Hoog S."/>
            <person name="Vicente V.A."/>
            <person name="Weiss V.A."/>
            <person name="de Vries M."/>
            <person name="Cruz L.M."/>
            <person name="Souza E.M."/>
        </authorList>
    </citation>
    <scope>NUCLEOTIDE SEQUENCE [LARGE SCALE GENOMIC DNA]</scope>
    <source>
        <strain evidence="6 7">CBS 131958</strain>
    </source>
</reference>